<dbReference type="GeneID" id="117649300"/>
<evidence type="ECO:0000313" key="3">
    <source>
        <dbReference type="RefSeq" id="XP_034247812.1"/>
    </source>
</evidence>
<feature type="compositionally biased region" description="Basic residues" evidence="1">
    <location>
        <begin position="146"/>
        <end position="157"/>
    </location>
</feature>
<proteinExistence type="predicted"/>
<dbReference type="Proteomes" id="UP000515158">
    <property type="component" value="Unplaced"/>
</dbReference>
<name>A0A6P8ZDQ8_THRPL</name>
<accession>A0A6P8ZDQ8</accession>
<evidence type="ECO:0000313" key="2">
    <source>
        <dbReference type="Proteomes" id="UP000515158"/>
    </source>
</evidence>
<dbReference type="InParanoid" id="A0A6P8ZDQ8"/>
<gene>
    <name evidence="3" type="primary">LOC117649300</name>
</gene>
<evidence type="ECO:0000256" key="1">
    <source>
        <dbReference type="SAM" id="MobiDB-lite"/>
    </source>
</evidence>
<dbReference type="AlphaFoldDB" id="A0A6P8ZDQ8"/>
<keyword evidence="2" id="KW-1185">Reference proteome</keyword>
<dbReference type="KEGG" id="tpal:117649300"/>
<protein>
    <submittedName>
        <fullName evidence="3">Uncharacterized protein LOC117649300</fullName>
    </submittedName>
</protein>
<reference evidence="3" key="1">
    <citation type="submission" date="2025-08" db="UniProtKB">
        <authorList>
            <consortium name="RefSeq"/>
        </authorList>
    </citation>
    <scope>IDENTIFICATION</scope>
    <source>
        <tissue evidence="3">Total insect</tissue>
    </source>
</reference>
<organism evidence="3">
    <name type="scientific">Thrips palmi</name>
    <name type="common">Melon thrips</name>
    <dbReference type="NCBI Taxonomy" id="161013"/>
    <lineage>
        <taxon>Eukaryota</taxon>
        <taxon>Metazoa</taxon>
        <taxon>Ecdysozoa</taxon>
        <taxon>Arthropoda</taxon>
        <taxon>Hexapoda</taxon>
        <taxon>Insecta</taxon>
        <taxon>Pterygota</taxon>
        <taxon>Neoptera</taxon>
        <taxon>Paraneoptera</taxon>
        <taxon>Thysanoptera</taxon>
        <taxon>Terebrantia</taxon>
        <taxon>Thripoidea</taxon>
        <taxon>Thripidae</taxon>
        <taxon>Thrips</taxon>
    </lineage>
</organism>
<feature type="region of interest" description="Disordered" evidence="1">
    <location>
        <begin position="129"/>
        <end position="193"/>
    </location>
</feature>
<feature type="compositionally biased region" description="Basic and acidic residues" evidence="1">
    <location>
        <begin position="172"/>
        <end position="184"/>
    </location>
</feature>
<dbReference type="RefSeq" id="XP_034247812.1">
    <property type="nucleotide sequence ID" value="XM_034391921.1"/>
</dbReference>
<sequence length="193" mass="22407">MMDHWDSFDDFYSDINFVSDFHDDENSVELEINKHMNLLDDSSHDSAAADGHPLYEHETLSNEIPKIVDRITMDEVRQEVTEDLKQVQEKIVFENECYFTKLHSKKQQMESSEDDSTSSSAYHSALSTLSGVSLDESSDKLERKTKVTKKSKKTKFRPLKEKESTGFSSVLKQEEWRPLEEERGLSTMDFPRL</sequence>